<keyword evidence="2" id="KW-0472">Membrane</keyword>
<keyword evidence="2" id="KW-0812">Transmembrane</keyword>
<feature type="transmembrane region" description="Helical" evidence="2">
    <location>
        <begin position="12"/>
        <end position="32"/>
    </location>
</feature>
<dbReference type="Pfam" id="PF04884">
    <property type="entry name" value="UVB_sens_prot"/>
    <property type="match status" value="1"/>
</dbReference>
<feature type="domain" description="Protein root UVB sensitive/RUS" evidence="3">
    <location>
        <begin position="2"/>
        <end position="198"/>
    </location>
</feature>
<dbReference type="PANTHER" id="PTHR12770:SF22">
    <property type="entry name" value="PROTEIN ROOT UVB SENSITIVE 1, CHLOROPLASTIC"/>
    <property type="match status" value="1"/>
</dbReference>
<dbReference type="PANTHER" id="PTHR12770">
    <property type="entry name" value="RUS1 FAMILY PROTEIN C16ORF58"/>
    <property type="match status" value="1"/>
</dbReference>
<keyword evidence="2" id="KW-1133">Transmembrane helix</keyword>
<dbReference type="OrthoDB" id="19606at2759"/>
<name>A0A2T9YTU8_9FUNG</name>
<dbReference type="AlphaFoldDB" id="A0A2T9YTU8"/>
<reference evidence="4 5" key="1">
    <citation type="journal article" date="2018" name="MBio">
        <title>Comparative Genomics Reveals the Core Gene Toolbox for the Fungus-Insect Symbiosis.</title>
        <authorList>
            <person name="Wang Y."/>
            <person name="Stata M."/>
            <person name="Wang W."/>
            <person name="Stajich J.E."/>
            <person name="White M.M."/>
            <person name="Moncalvo J.M."/>
        </authorList>
    </citation>
    <scope>NUCLEOTIDE SEQUENCE [LARGE SCALE GENOMIC DNA]</scope>
    <source>
        <strain evidence="4 5">SWE-8-4</strain>
    </source>
</reference>
<keyword evidence="5" id="KW-1185">Reference proteome</keyword>
<feature type="transmembrane region" description="Helical" evidence="2">
    <location>
        <begin position="66"/>
        <end position="93"/>
    </location>
</feature>
<dbReference type="InterPro" id="IPR054549">
    <property type="entry name" value="UVB_sens_RUS_dom"/>
</dbReference>
<comment type="similarity">
    <text evidence="1">Belongs to the RUS1 family.</text>
</comment>
<evidence type="ECO:0000256" key="1">
    <source>
        <dbReference type="ARBA" id="ARBA00007558"/>
    </source>
</evidence>
<dbReference type="EMBL" id="MBFR01000048">
    <property type="protein sequence ID" value="PVU95739.1"/>
    <property type="molecule type" value="Genomic_DNA"/>
</dbReference>
<evidence type="ECO:0000256" key="2">
    <source>
        <dbReference type="SAM" id="Phobius"/>
    </source>
</evidence>
<comment type="caution">
    <text evidence="4">The sequence shown here is derived from an EMBL/GenBank/DDBJ whole genome shotgun (WGS) entry which is preliminary data.</text>
</comment>
<proteinExistence type="inferred from homology"/>
<evidence type="ECO:0000259" key="3">
    <source>
        <dbReference type="Pfam" id="PF04884"/>
    </source>
</evidence>
<dbReference type="Proteomes" id="UP000245383">
    <property type="component" value="Unassembled WGS sequence"/>
</dbReference>
<protein>
    <recommendedName>
        <fullName evidence="3">Protein root UVB sensitive/RUS domain-containing protein</fullName>
    </recommendedName>
</protein>
<dbReference type="InterPro" id="IPR006968">
    <property type="entry name" value="RUS_fam"/>
</dbReference>
<accession>A0A2T9YTU8</accession>
<gene>
    <name evidence="4" type="ORF">BB561_001639</name>
</gene>
<evidence type="ECO:0000313" key="4">
    <source>
        <dbReference type="EMBL" id="PVU95739.1"/>
    </source>
</evidence>
<organism evidence="4 5">
    <name type="scientific">Smittium simulii</name>
    <dbReference type="NCBI Taxonomy" id="133385"/>
    <lineage>
        <taxon>Eukaryota</taxon>
        <taxon>Fungi</taxon>
        <taxon>Fungi incertae sedis</taxon>
        <taxon>Zoopagomycota</taxon>
        <taxon>Kickxellomycotina</taxon>
        <taxon>Harpellomycetes</taxon>
        <taxon>Harpellales</taxon>
        <taxon>Legeriomycetaceae</taxon>
        <taxon>Smittium</taxon>
    </lineage>
</organism>
<evidence type="ECO:0000313" key="5">
    <source>
        <dbReference type="Proteomes" id="UP000245383"/>
    </source>
</evidence>
<sequence length="320" mass="34933">MGSTASILSTQSMLFAIGLGSSAIPLSATLTWVLKDGIGQLGGVLYASFLGTNFDKESKRLKFWSAVWLQFAIWLEMLTPIFPAVFLLLASIANILKNICYLTLGATKASINKSLCNSDNLGDLTAKSGSQATAAGLAGTVLGIGLSSLFGADLTCLISVFVPLSCLAILANYKSLEHLKIQSLNLQHMALILHDLVKVNSGSLTLNKNSSMTHQHSSKYDDFVKKPPTYLKLNSSNLKINIAPNIKSIQNNTEHQDCIYNLNKSTNPTITKGRKMALSLKLNSLFDDHSATVDKLLYDIFMKTTENYYLFIQIIEIMLL</sequence>